<comment type="caution">
    <text evidence="3">The sequence shown here is derived from an EMBL/GenBank/DDBJ whole genome shotgun (WGS) entry which is preliminary data.</text>
</comment>
<feature type="transmembrane region" description="Helical" evidence="2">
    <location>
        <begin position="28"/>
        <end position="47"/>
    </location>
</feature>
<keyword evidence="2" id="KW-0812">Transmembrane</keyword>
<feature type="non-terminal residue" evidence="3">
    <location>
        <position position="1"/>
    </location>
</feature>
<name>A0A392NQJ3_9FABA</name>
<feature type="region of interest" description="Disordered" evidence="1">
    <location>
        <begin position="81"/>
        <end position="128"/>
    </location>
</feature>
<evidence type="ECO:0000313" key="4">
    <source>
        <dbReference type="Proteomes" id="UP000265520"/>
    </source>
</evidence>
<keyword evidence="4" id="KW-1185">Reference proteome</keyword>
<dbReference type="Proteomes" id="UP000265520">
    <property type="component" value="Unassembled WGS sequence"/>
</dbReference>
<accession>A0A392NQJ3</accession>
<keyword evidence="2" id="KW-1133">Transmembrane helix</keyword>
<organism evidence="3 4">
    <name type="scientific">Trifolium medium</name>
    <dbReference type="NCBI Taxonomy" id="97028"/>
    <lineage>
        <taxon>Eukaryota</taxon>
        <taxon>Viridiplantae</taxon>
        <taxon>Streptophyta</taxon>
        <taxon>Embryophyta</taxon>
        <taxon>Tracheophyta</taxon>
        <taxon>Spermatophyta</taxon>
        <taxon>Magnoliopsida</taxon>
        <taxon>eudicotyledons</taxon>
        <taxon>Gunneridae</taxon>
        <taxon>Pentapetalae</taxon>
        <taxon>rosids</taxon>
        <taxon>fabids</taxon>
        <taxon>Fabales</taxon>
        <taxon>Fabaceae</taxon>
        <taxon>Papilionoideae</taxon>
        <taxon>50 kb inversion clade</taxon>
        <taxon>NPAAA clade</taxon>
        <taxon>Hologalegina</taxon>
        <taxon>IRL clade</taxon>
        <taxon>Trifolieae</taxon>
        <taxon>Trifolium</taxon>
    </lineage>
</organism>
<proteinExistence type="predicted"/>
<evidence type="ECO:0000256" key="2">
    <source>
        <dbReference type="SAM" id="Phobius"/>
    </source>
</evidence>
<dbReference type="EMBL" id="LXQA010030676">
    <property type="protein sequence ID" value="MCH95792.1"/>
    <property type="molecule type" value="Genomic_DNA"/>
</dbReference>
<sequence length="179" mass="19421">VVAITVFCLLVIAFYAFLAPFVGGHILEYIFVGVYSPVALIVFILYVRCTAINPADPGIMSKFDPRVVNRFDSAHGLLGKHQSSERDVAAGGHSSPSSAASKRSMTNMSKKSSVEDPDRVQDSRYQNNPNSCDAIGGIFCILFSHEDCRKQEETADEQGGGEDALFCTLCNSEVLCCDL</sequence>
<feature type="compositionally biased region" description="Low complexity" evidence="1">
    <location>
        <begin position="89"/>
        <end position="101"/>
    </location>
</feature>
<reference evidence="3 4" key="1">
    <citation type="journal article" date="2018" name="Front. Plant Sci.">
        <title>Red Clover (Trifolium pratense) and Zigzag Clover (T. medium) - A Picture of Genomic Similarities and Differences.</title>
        <authorList>
            <person name="Dluhosova J."/>
            <person name="Istvanek J."/>
            <person name="Nedelnik J."/>
            <person name="Repkova J."/>
        </authorList>
    </citation>
    <scope>NUCLEOTIDE SEQUENCE [LARGE SCALE GENOMIC DNA]</scope>
    <source>
        <strain evidence="3">10/8</strain>
        <strain evidence="4">cv. 10/8</strain>
        <tissue evidence="3">Leaf</tissue>
    </source>
</reference>
<gene>
    <name evidence="3" type="ORF">A2U01_0022434</name>
</gene>
<keyword evidence="2" id="KW-0472">Membrane</keyword>
<feature type="compositionally biased region" description="Basic and acidic residues" evidence="1">
    <location>
        <begin position="112"/>
        <end position="122"/>
    </location>
</feature>
<protein>
    <submittedName>
        <fullName evidence="3">Uncharacterized protein</fullName>
    </submittedName>
</protein>
<dbReference type="AlphaFoldDB" id="A0A392NQJ3"/>
<evidence type="ECO:0000256" key="1">
    <source>
        <dbReference type="SAM" id="MobiDB-lite"/>
    </source>
</evidence>
<dbReference type="EMBL" id="LXQA010046075">
    <property type="protein sequence ID" value="MCI01409.1"/>
    <property type="molecule type" value="Genomic_DNA"/>
</dbReference>
<evidence type="ECO:0000313" key="3">
    <source>
        <dbReference type="EMBL" id="MCI01409.1"/>
    </source>
</evidence>